<sequence>MNYEIVNLDEKIIVGVSAITSNSDPKMGEIIDELWQKLYQDGIHNAIKNKVNKHSIGLYSDYLDDKYRVTVGSEVSKLENNELTLKIIPAGKYAKFSMHGPLPQIVGEAWSEIWKMDLDRSYTGDFEEYLNGDAENGEVDIYIALRSNNASSHKPMGVLAV</sequence>
<dbReference type="Gene3D" id="3.20.80.10">
    <property type="entry name" value="Regulatory factor, effector binding domain"/>
    <property type="match status" value="1"/>
</dbReference>
<proteinExistence type="predicted"/>
<dbReference type="Proteomes" id="UP001623592">
    <property type="component" value="Unassembled WGS sequence"/>
</dbReference>
<comment type="caution">
    <text evidence="2">The sequence shown here is derived from an EMBL/GenBank/DDBJ whole genome shotgun (WGS) entry which is preliminary data.</text>
</comment>
<dbReference type="EMBL" id="JBJIAA010000001">
    <property type="protein sequence ID" value="MFL0249013.1"/>
    <property type="molecule type" value="Genomic_DNA"/>
</dbReference>
<feature type="domain" description="AraC effector-binding" evidence="1">
    <location>
        <begin position="1"/>
        <end position="146"/>
    </location>
</feature>
<dbReference type="Pfam" id="PF14526">
    <property type="entry name" value="Cass2"/>
    <property type="match status" value="1"/>
</dbReference>
<dbReference type="InterPro" id="IPR010499">
    <property type="entry name" value="AraC_E-bd"/>
</dbReference>
<dbReference type="InterPro" id="IPR011256">
    <property type="entry name" value="Reg_factor_effector_dom_sf"/>
</dbReference>
<evidence type="ECO:0000313" key="3">
    <source>
        <dbReference type="Proteomes" id="UP001623592"/>
    </source>
</evidence>
<dbReference type="InterPro" id="IPR029441">
    <property type="entry name" value="Cass2"/>
</dbReference>
<dbReference type="PANTHER" id="PTHR36444">
    <property type="entry name" value="TRANSCRIPTIONAL REGULATOR PROTEIN YOBU-RELATED"/>
    <property type="match status" value="1"/>
</dbReference>
<dbReference type="InterPro" id="IPR053182">
    <property type="entry name" value="YobU-like_regulator"/>
</dbReference>
<dbReference type="SMART" id="SM00871">
    <property type="entry name" value="AraC_E_bind"/>
    <property type="match status" value="1"/>
</dbReference>
<dbReference type="PANTHER" id="PTHR36444:SF2">
    <property type="entry name" value="TRANSCRIPTIONAL REGULATOR PROTEIN YOBU-RELATED"/>
    <property type="match status" value="1"/>
</dbReference>
<evidence type="ECO:0000313" key="2">
    <source>
        <dbReference type="EMBL" id="MFL0249013.1"/>
    </source>
</evidence>
<name>A0ABW8T939_9CLOT</name>
<dbReference type="RefSeq" id="WP_406785689.1">
    <property type="nucleotide sequence ID" value="NZ_JBJIAA010000001.1"/>
</dbReference>
<accession>A0ABW8T939</accession>
<organism evidence="2 3">
    <name type="scientific">Clostridium neuense</name>
    <dbReference type="NCBI Taxonomy" id="1728934"/>
    <lineage>
        <taxon>Bacteria</taxon>
        <taxon>Bacillati</taxon>
        <taxon>Bacillota</taxon>
        <taxon>Clostridia</taxon>
        <taxon>Eubacteriales</taxon>
        <taxon>Clostridiaceae</taxon>
        <taxon>Clostridium</taxon>
    </lineage>
</organism>
<reference evidence="2 3" key="1">
    <citation type="submission" date="2024-11" db="EMBL/GenBank/DDBJ databases">
        <authorList>
            <person name="Heng Y.C."/>
            <person name="Lim A.C.H."/>
            <person name="Lee J.K.Y."/>
            <person name="Kittelmann S."/>
        </authorList>
    </citation>
    <scope>NUCLEOTIDE SEQUENCE [LARGE SCALE GENOMIC DNA]</scope>
    <source>
        <strain evidence="2 3">WILCCON 0114</strain>
    </source>
</reference>
<evidence type="ECO:0000259" key="1">
    <source>
        <dbReference type="SMART" id="SM00871"/>
    </source>
</evidence>
<keyword evidence="3" id="KW-1185">Reference proteome</keyword>
<protein>
    <submittedName>
        <fullName evidence="2">GyrI-like domain-containing protein</fullName>
    </submittedName>
</protein>
<gene>
    <name evidence="2" type="ORF">ACJDT4_01145</name>
</gene>
<dbReference type="SUPFAM" id="SSF55136">
    <property type="entry name" value="Probable bacterial effector-binding domain"/>
    <property type="match status" value="1"/>
</dbReference>